<protein>
    <submittedName>
        <fullName evidence="2">Uncharacterized protein</fullName>
    </submittedName>
</protein>
<evidence type="ECO:0000256" key="1">
    <source>
        <dbReference type="SAM" id="MobiDB-lite"/>
    </source>
</evidence>
<gene>
    <name evidence="2" type="ORF">HF882_17445</name>
</gene>
<dbReference type="AlphaFoldDB" id="A0A848AXH0"/>
<name>A0A848AXH0_9BACT</name>
<dbReference type="RefSeq" id="WP_106052555.1">
    <property type="nucleotide sequence ID" value="NZ_JABAEW010000044.1"/>
</dbReference>
<comment type="caution">
    <text evidence="2">The sequence shown here is derived from an EMBL/GenBank/DDBJ whole genome shotgun (WGS) entry which is preliminary data.</text>
</comment>
<reference evidence="2 3" key="1">
    <citation type="submission" date="2020-04" db="EMBL/GenBank/DDBJ databases">
        <authorList>
            <person name="Hitch T.C.A."/>
            <person name="Wylensek D."/>
            <person name="Clavel T."/>
        </authorList>
    </citation>
    <scope>NUCLEOTIDE SEQUENCE [LARGE SCALE GENOMIC DNA]</scope>
    <source>
        <strain evidence="2 3">COR2-253-APC-1A</strain>
    </source>
</reference>
<feature type="compositionally biased region" description="Polar residues" evidence="1">
    <location>
        <begin position="1"/>
        <end position="12"/>
    </location>
</feature>
<organism evidence="2 3">
    <name type="scientific">Victivallis vadensis</name>
    <dbReference type="NCBI Taxonomy" id="172901"/>
    <lineage>
        <taxon>Bacteria</taxon>
        <taxon>Pseudomonadati</taxon>
        <taxon>Lentisphaerota</taxon>
        <taxon>Lentisphaeria</taxon>
        <taxon>Victivallales</taxon>
        <taxon>Victivallaceae</taxon>
        <taxon>Victivallis</taxon>
    </lineage>
</organism>
<feature type="region of interest" description="Disordered" evidence="1">
    <location>
        <begin position="1"/>
        <end position="20"/>
    </location>
</feature>
<evidence type="ECO:0000313" key="2">
    <source>
        <dbReference type="EMBL" id="NMD88374.1"/>
    </source>
</evidence>
<evidence type="ECO:0000313" key="3">
    <source>
        <dbReference type="Proteomes" id="UP000576225"/>
    </source>
</evidence>
<dbReference type="EMBL" id="JABAEW010000044">
    <property type="protein sequence ID" value="NMD88374.1"/>
    <property type="molecule type" value="Genomic_DNA"/>
</dbReference>
<accession>A0A848AXH0</accession>
<sequence>MKRSNELSNTQPAPQPKQAATKTIEIVLEMPSFITDTTARKMAVKHFVNYAEKNYSKAAEQLEPFLNGATCSVNESGHLKIEREVPANFPPRRLSVLCHKAEEVWSSSLPSLLESNGMIKCEIK</sequence>
<dbReference type="Proteomes" id="UP000576225">
    <property type="component" value="Unassembled WGS sequence"/>
</dbReference>
<proteinExistence type="predicted"/>